<reference evidence="2 3" key="1">
    <citation type="submission" date="2019-06" db="EMBL/GenBank/DDBJ databases">
        <title>Draft genomes of female and male turbot (Scophthalmus maximus).</title>
        <authorList>
            <person name="Xu H."/>
            <person name="Xu X.-W."/>
            <person name="Shao C."/>
            <person name="Chen S."/>
        </authorList>
    </citation>
    <scope>NUCLEOTIDE SEQUENCE [LARGE SCALE GENOMIC DNA]</scope>
    <source>
        <strain evidence="2">Ysfricsl-2016a</strain>
        <tissue evidence="2">Blood</tissue>
    </source>
</reference>
<organism evidence="2 3">
    <name type="scientific">Scophthalmus maximus</name>
    <name type="common">Turbot</name>
    <name type="synonym">Psetta maxima</name>
    <dbReference type="NCBI Taxonomy" id="52904"/>
    <lineage>
        <taxon>Eukaryota</taxon>
        <taxon>Metazoa</taxon>
        <taxon>Chordata</taxon>
        <taxon>Craniata</taxon>
        <taxon>Vertebrata</taxon>
        <taxon>Euteleostomi</taxon>
        <taxon>Actinopterygii</taxon>
        <taxon>Neopterygii</taxon>
        <taxon>Teleostei</taxon>
        <taxon>Neoteleostei</taxon>
        <taxon>Acanthomorphata</taxon>
        <taxon>Carangaria</taxon>
        <taxon>Pleuronectiformes</taxon>
        <taxon>Pleuronectoidei</taxon>
        <taxon>Scophthalmidae</taxon>
        <taxon>Scophthalmus</taxon>
    </lineage>
</organism>
<name>A0A6A4T289_SCOMX</name>
<evidence type="ECO:0000256" key="1">
    <source>
        <dbReference type="SAM" id="MobiDB-lite"/>
    </source>
</evidence>
<gene>
    <name evidence="2" type="ORF">F2P81_008422</name>
</gene>
<comment type="caution">
    <text evidence="2">The sequence shown here is derived from an EMBL/GenBank/DDBJ whole genome shotgun (WGS) entry which is preliminary data.</text>
</comment>
<dbReference type="AlphaFoldDB" id="A0A6A4T289"/>
<protein>
    <submittedName>
        <fullName evidence="2">Uncharacterized protein</fullName>
    </submittedName>
</protein>
<evidence type="ECO:0000313" key="3">
    <source>
        <dbReference type="Proteomes" id="UP000438429"/>
    </source>
</evidence>
<sequence length="96" mass="10658">MATAAVQTACDPIEETRSGGRGTTSSGGDSRWMFSALFTLESDQRIHSGPNCHKASSSDVRRSSGRLQMFRGVTRRPREKVEQRGLRSRWNVEASE</sequence>
<feature type="region of interest" description="Disordered" evidence="1">
    <location>
        <begin position="47"/>
        <end position="66"/>
    </location>
</feature>
<proteinExistence type="predicted"/>
<feature type="region of interest" description="Disordered" evidence="1">
    <location>
        <begin position="75"/>
        <end position="96"/>
    </location>
</feature>
<dbReference type="EMBL" id="VEVO01000007">
    <property type="protein sequence ID" value="KAF0040187.1"/>
    <property type="molecule type" value="Genomic_DNA"/>
</dbReference>
<feature type="region of interest" description="Disordered" evidence="1">
    <location>
        <begin position="1"/>
        <end position="29"/>
    </location>
</feature>
<dbReference type="Proteomes" id="UP000438429">
    <property type="component" value="Unassembled WGS sequence"/>
</dbReference>
<evidence type="ECO:0000313" key="2">
    <source>
        <dbReference type="EMBL" id="KAF0040187.1"/>
    </source>
</evidence>
<accession>A0A6A4T289</accession>